<organism evidence="1 2">
    <name type="scientific">Aeromonas phage 4L372D</name>
    <dbReference type="NCBI Taxonomy" id="2588518"/>
    <lineage>
        <taxon>Viruses</taxon>
        <taxon>Duplodnaviria</taxon>
        <taxon>Heunggongvirae</taxon>
        <taxon>Uroviricota</taxon>
        <taxon>Caudoviricetes</taxon>
        <taxon>Plateaulakevirus</taxon>
        <taxon>Plateaulakevirus pv4L372D</taxon>
    </lineage>
</organism>
<proteinExistence type="predicted"/>
<reference evidence="1 2" key="1">
    <citation type="submission" date="2019-04" db="EMBL/GenBank/DDBJ databases">
        <title>Nine Novel Phages from a Plateau Lake in Southwest China Provide Insights into Aeromonas Phage Diversity.</title>
        <authorList>
            <person name="Xiao W."/>
            <person name="Bai M."/>
            <person name="Wang Y."/>
            <person name="Cui X."/>
        </authorList>
    </citation>
    <scope>NUCLEOTIDE SEQUENCE [LARGE SCALE GENOMIC DNA]</scope>
</reference>
<name>A0A5B9N7H3_9CAUD</name>
<dbReference type="GeneID" id="55617030"/>
<sequence>MNQSPQTINVKVVPDGTKFADAVKVEVDAGTSNFGNTLINLMSD</sequence>
<evidence type="ECO:0000313" key="2">
    <source>
        <dbReference type="Proteomes" id="UP000323739"/>
    </source>
</evidence>
<evidence type="ECO:0000313" key="1">
    <source>
        <dbReference type="EMBL" id="QEG08576.1"/>
    </source>
</evidence>
<dbReference type="KEGG" id="vg:55617030"/>
<protein>
    <submittedName>
        <fullName evidence="1">Uncharacterized protein</fullName>
    </submittedName>
</protein>
<dbReference type="RefSeq" id="YP_009846660.1">
    <property type="nucleotide sequence ID" value="NC_048771.1"/>
</dbReference>
<keyword evidence="2" id="KW-1185">Reference proteome</keyword>
<accession>A0A5B9N7H3</accession>
<dbReference type="EMBL" id="MK813939">
    <property type="protein sequence ID" value="QEG08576.1"/>
    <property type="molecule type" value="Genomic_DNA"/>
</dbReference>
<gene>
    <name evidence="1" type="primary">4L372D_112</name>
</gene>
<dbReference type="Proteomes" id="UP000323739">
    <property type="component" value="Segment"/>
</dbReference>